<proteinExistence type="predicted"/>
<comment type="caution">
    <text evidence="2">The sequence shown here is derived from an EMBL/GenBank/DDBJ whole genome shotgun (WGS) entry which is preliminary data.</text>
</comment>
<evidence type="ECO:0000313" key="2">
    <source>
        <dbReference type="EMBL" id="GAT63510.1"/>
    </source>
</evidence>
<reference evidence="3" key="1">
    <citation type="submission" date="2016-04" db="EMBL/GenBank/DDBJ databases">
        <title>Draft genome sequence of Paludibacter jiangxiensis strain NM7.</title>
        <authorList>
            <person name="Qiu Y."/>
            <person name="Matsuura N."/>
            <person name="Ohashi A."/>
            <person name="Tourlousse M.D."/>
            <person name="Sekiguchi Y."/>
        </authorList>
    </citation>
    <scope>NUCLEOTIDE SEQUENCE [LARGE SCALE GENOMIC DNA]</scope>
    <source>
        <strain evidence="3">NM7</strain>
    </source>
</reference>
<keyword evidence="1" id="KW-1133">Transmembrane helix</keyword>
<sequence>MKTILRILTLVCYFLPFTFFVKTCVGPEMKLAYNKNEVVINKEAALTYEKQKHIQDSIVAQHMSDTAQDHLSQAPAKDTLKTDTAQKSVSSNVPSDHQSKFKSKLNNFAWSLYSVWERVKMPTDASLSGIGTIFSYKNIFGKILVGLSFILSLLLLFNTKYFRTGRRKTLLLATNILSLILFLVVSLLSSVSLLWGFWLLLILLFFELYNEVVTKKDTTQQ</sequence>
<feature type="transmembrane region" description="Helical" evidence="1">
    <location>
        <begin position="195"/>
        <end position="213"/>
    </location>
</feature>
<evidence type="ECO:0000256" key="1">
    <source>
        <dbReference type="SAM" id="Phobius"/>
    </source>
</evidence>
<dbReference type="EMBL" id="BDCR01000004">
    <property type="protein sequence ID" value="GAT63510.1"/>
    <property type="molecule type" value="Genomic_DNA"/>
</dbReference>
<protein>
    <submittedName>
        <fullName evidence="2">Uncharacterized protein</fullName>
    </submittedName>
</protein>
<dbReference type="Proteomes" id="UP000076586">
    <property type="component" value="Unassembled WGS sequence"/>
</dbReference>
<accession>A0A161LS61</accession>
<feature type="transmembrane region" description="Helical" evidence="1">
    <location>
        <begin position="139"/>
        <end position="157"/>
    </location>
</feature>
<gene>
    <name evidence="2" type="ORF">PJIAN_448</name>
</gene>
<dbReference type="RefSeq" id="WP_153802549.1">
    <property type="nucleotide sequence ID" value="NZ_BDCR01000004.1"/>
</dbReference>
<name>A0A161LS61_9BACT</name>
<keyword evidence="3" id="KW-1185">Reference proteome</keyword>
<reference evidence="3" key="2">
    <citation type="journal article" date="2017" name="Genome Announc.">
        <title>Draft genome sequence of Paludibacter jiangxiensis NM7(T), a propionate-producing fermentative bacterium.</title>
        <authorList>
            <person name="Qiu Y.-L."/>
            <person name="Tourlousse D.M."/>
            <person name="Matsuura N."/>
            <person name="Ohashi A."/>
            <person name="Sekiguchi Y."/>
        </authorList>
    </citation>
    <scope>NUCLEOTIDE SEQUENCE [LARGE SCALE GENOMIC DNA]</scope>
    <source>
        <strain evidence="3">NM7</strain>
    </source>
</reference>
<evidence type="ECO:0000313" key="3">
    <source>
        <dbReference type="Proteomes" id="UP000076586"/>
    </source>
</evidence>
<organism evidence="2 3">
    <name type="scientific">Paludibacter jiangxiensis</name>
    <dbReference type="NCBI Taxonomy" id="681398"/>
    <lineage>
        <taxon>Bacteria</taxon>
        <taxon>Pseudomonadati</taxon>
        <taxon>Bacteroidota</taxon>
        <taxon>Bacteroidia</taxon>
        <taxon>Bacteroidales</taxon>
        <taxon>Paludibacteraceae</taxon>
        <taxon>Paludibacter</taxon>
    </lineage>
</organism>
<keyword evidence="1" id="KW-0812">Transmembrane</keyword>
<dbReference type="AlphaFoldDB" id="A0A161LS61"/>
<feature type="transmembrane region" description="Helical" evidence="1">
    <location>
        <begin position="169"/>
        <end position="189"/>
    </location>
</feature>
<keyword evidence="1" id="KW-0472">Membrane</keyword>